<feature type="coiled-coil region" evidence="4">
    <location>
        <begin position="214"/>
        <end position="241"/>
    </location>
</feature>
<dbReference type="InterPro" id="IPR000465">
    <property type="entry name" value="XPA/RAD14"/>
</dbReference>
<accession>A0AAD5Y007</accession>
<evidence type="ECO:0000259" key="5">
    <source>
        <dbReference type="Pfam" id="PF05181"/>
    </source>
</evidence>
<dbReference type="PANTHER" id="PTHR10142:SF0">
    <property type="entry name" value="DNA REPAIR PROTEIN COMPLEMENTING XP-A CELLS"/>
    <property type="match status" value="1"/>
</dbReference>
<evidence type="ECO:0000313" key="7">
    <source>
        <dbReference type="Proteomes" id="UP001211065"/>
    </source>
</evidence>
<dbReference type="InterPro" id="IPR009061">
    <property type="entry name" value="DNA-bd_dom_put_sf"/>
</dbReference>
<feature type="domain" description="XPA C-terminal" evidence="5">
    <location>
        <begin position="149"/>
        <end position="198"/>
    </location>
</feature>
<dbReference type="InterPro" id="IPR022656">
    <property type="entry name" value="XPA_C"/>
</dbReference>
<dbReference type="SUPFAM" id="SSF46955">
    <property type="entry name" value="Putative DNA-binding domain"/>
    <property type="match status" value="1"/>
</dbReference>
<name>A0AAD5Y007_9FUNG</name>
<comment type="subcellular location">
    <subcellularLocation>
        <location evidence="1">Nucleus</location>
    </subcellularLocation>
</comment>
<gene>
    <name evidence="6" type="ORF">HK099_004809</name>
</gene>
<dbReference type="GO" id="GO:0003684">
    <property type="term" value="F:damaged DNA binding"/>
    <property type="evidence" value="ECO:0007669"/>
    <property type="project" value="InterPro"/>
</dbReference>
<dbReference type="GO" id="GO:0000110">
    <property type="term" value="C:nucleotide-excision repair factor 1 complex"/>
    <property type="evidence" value="ECO:0007669"/>
    <property type="project" value="TreeGrafter"/>
</dbReference>
<dbReference type="NCBIfam" id="TIGR00598">
    <property type="entry name" value="rad14"/>
    <property type="match status" value="1"/>
</dbReference>
<dbReference type="PANTHER" id="PTHR10142">
    <property type="entry name" value="DNA REPAIR PROTEIN COMPLEMENTING XP-A CELLS"/>
    <property type="match status" value="1"/>
</dbReference>
<evidence type="ECO:0000313" key="6">
    <source>
        <dbReference type="EMBL" id="KAJ3219115.1"/>
    </source>
</evidence>
<dbReference type="InterPro" id="IPR037129">
    <property type="entry name" value="XPA_sf"/>
</dbReference>
<dbReference type="EMBL" id="JADGJW010000351">
    <property type="protein sequence ID" value="KAJ3219115.1"/>
    <property type="molecule type" value="Genomic_DNA"/>
</dbReference>
<keyword evidence="4" id="KW-0175">Coiled coil</keyword>
<evidence type="ECO:0000256" key="4">
    <source>
        <dbReference type="SAM" id="Coils"/>
    </source>
</evidence>
<dbReference type="Pfam" id="PF05181">
    <property type="entry name" value="XPA_C"/>
    <property type="match status" value="1"/>
</dbReference>
<keyword evidence="2" id="KW-0862">Zinc</keyword>
<evidence type="ECO:0000256" key="3">
    <source>
        <dbReference type="ARBA" id="ARBA00023242"/>
    </source>
</evidence>
<dbReference type="InterPro" id="IPR022658">
    <property type="entry name" value="XPA_CS"/>
</dbReference>
<dbReference type="PROSITE" id="PS00753">
    <property type="entry name" value="XPA_2"/>
    <property type="match status" value="1"/>
</dbReference>
<dbReference type="GO" id="GO:0070914">
    <property type="term" value="P:UV-damage excision repair"/>
    <property type="evidence" value="ECO:0007669"/>
    <property type="project" value="TreeGrafter"/>
</dbReference>
<organism evidence="6 7">
    <name type="scientific">Clydaea vesicula</name>
    <dbReference type="NCBI Taxonomy" id="447962"/>
    <lineage>
        <taxon>Eukaryota</taxon>
        <taxon>Fungi</taxon>
        <taxon>Fungi incertae sedis</taxon>
        <taxon>Chytridiomycota</taxon>
        <taxon>Chytridiomycota incertae sedis</taxon>
        <taxon>Chytridiomycetes</taxon>
        <taxon>Lobulomycetales</taxon>
        <taxon>Lobulomycetaceae</taxon>
        <taxon>Clydaea</taxon>
    </lineage>
</organism>
<dbReference type="GO" id="GO:0000715">
    <property type="term" value="P:nucleotide-excision repair, DNA damage recognition"/>
    <property type="evidence" value="ECO:0007669"/>
    <property type="project" value="TreeGrafter"/>
</dbReference>
<proteinExistence type="predicted"/>
<evidence type="ECO:0000256" key="2">
    <source>
        <dbReference type="ARBA" id="ARBA00022833"/>
    </source>
</evidence>
<keyword evidence="7" id="KW-1185">Reference proteome</keyword>
<dbReference type="AlphaFoldDB" id="A0AAD5Y007"/>
<feature type="coiled-coil region" evidence="4">
    <location>
        <begin position="1"/>
        <end position="51"/>
    </location>
</feature>
<evidence type="ECO:0000256" key="1">
    <source>
        <dbReference type="ARBA" id="ARBA00004123"/>
    </source>
</evidence>
<dbReference type="Gene3D" id="3.90.530.10">
    <property type="entry name" value="XPA C-terminal domain"/>
    <property type="match status" value="1"/>
</dbReference>
<comment type="caution">
    <text evidence="6">The sequence shown here is derived from an EMBL/GenBank/DDBJ whole genome shotgun (WGS) entry which is preliminary data.</text>
</comment>
<dbReference type="GO" id="GO:1901255">
    <property type="term" value="P:nucleotide-excision repair involved in interstrand cross-link repair"/>
    <property type="evidence" value="ECO:0007669"/>
    <property type="project" value="TreeGrafter"/>
</dbReference>
<keyword evidence="3" id="KW-0539">Nucleus</keyword>
<sequence>MNSAEIRAKLTKEQLENISKNRQMALEKKKLAQEKKNLVQLEESKKKESSNKRRKRALQYCEVNFSKIIDSKGGFFLEKDVEEDSEFNRFEEKKKKKERKLVMDPPLSIIASQNPKCIKCKSIDLDPLILKHFSVLVCKDCKQKYPEEFSLLTKTEVKEDYLLTDGELRDTDLFKVWEKPNPLKSSYSNMLLYIRCQVENYVIKKWGSLEGLDKEFERREIEKKQRKEKKYKIQLLELRKKTRTSIWNKNGSNKTNANRTKSGVCIHQYGEESFDEDTQLTSKICDLCGYCLSFEEF</sequence>
<dbReference type="Proteomes" id="UP001211065">
    <property type="component" value="Unassembled WGS sequence"/>
</dbReference>
<dbReference type="GO" id="GO:0006284">
    <property type="term" value="P:base-excision repair"/>
    <property type="evidence" value="ECO:0007669"/>
    <property type="project" value="TreeGrafter"/>
</dbReference>
<protein>
    <recommendedName>
        <fullName evidence="5">XPA C-terminal domain-containing protein</fullName>
    </recommendedName>
</protein>
<reference evidence="6" key="1">
    <citation type="submission" date="2020-05" db="EMBL/GenBank/DDBJ databases">
        <title>Phylogenomic resolution of chytrid fungi.</title>
        <authorList>
            <person name="Stajich J.E."/>
            <person name="Amses K."/>
            <person name="Simmons R."/>
            <person name="Seto K."/>
            <person name="Myers J."/>
            <person name="Bonds A."/>
            <person name="Quandt C.A."/>
            <person name="Barry K."/>
            <person name="Liu P."/>
            <person name="Grigoriev I."/>
            <person name="Longcore J.E."/>
            <person name="James T.Y."/>
        </authorList>
    </citation>
    <scope>NUCLEOTIDE SEQUENCE</scope>
    <source>
        <strain evidence="6">JEL0476</strain>
    </source>
</reference>